<dbReference type="Proteomes" id="UP000030686">
    <property type="component" value="Unassembled WGS sequence"/>
</dbReference>
<proteinExistence type="predicted"/>
<keyword evidence="2" id="KW-0808">Transferase</keyword>
<reference evidence="2" key="1">
    <citation type="journal article" date="2014" name="Nat. Commun.">
        <title>Multiple recent horizontal transfers of a large genomic region in cheese making fungi.</title>
        <authorList>
            <person name="Cheeseman K."/>
            <person name="Ropars J."/>
            <person name="Renault P."/>
            <person name="Dupont J."/>
            <person name="Gouzy J."/>
            <person name="Branca A."/>
            <person name="Abraham A.L."/>
            <person name="Ceppi M."/>
            <person name="Conseiller E."/>
            <person name="Debuchy R."/>
            <person name="Malagnac F."/>
            <person name="Goarin A."/>
            <person name="Silar P."/>
            <person name="Lacoste S."/>
            <person name="Sallet E."/>
            <person name="Bensimon A."/>
            <person name="Giraud T."/>
            <person name="Brygoo Y."/>
        </authorList>
    </citation>
    <scope>NUCLEOTIDE SEQUENCE [LARGE SCALE GENOMIC DNA]</scope>
    <source>
        <strain evidence="2">FM164</strain>
    </source>
</reference>
<protein>
    <submittedName>
        <fullName evidence="2">Acyl-CoA N-acyltransferase</fullName>
    </submittedName>
</protein>
<keyword evidence="3" id="KW-1185">Reference proteome</keyword>
<dbReference type="Gene3D" id="3.40.630.30">
    <property type="match status" value="1"/>
</dbReference>
<keyword evidence="2" id="KW-0012">Acyltransferase</keyword>
<accession>W6Q4E8</accession>
<dbReference type="InterPro" id="IPR016181">
    <property type="entry name" value="Acyl_CoA_acyltransferase"/>
</dbReference>
<name>W6Q4E8_PENRF</name>
<dbReference type="OrthoDB" id="64477at2759"/>
<dbReference type="PANTHER" id="PTHR43415:SF3">
    <property type="entry name" value="GNAT-FAMILY ACETYLTRANSFERASE"/>
    <property type="match status" value="1"/>
</dbReference>
<dbReference type="EMBL" id="HG792016">
    <property type="protein sequence ID" value="CDM30806.1"/>
    <property type="molecule type" value="Genomic_DNA"/>
</dbReference>
<feature type="domain" description="N-acetyltransferase" evidence="1">
    <location>
        <begin position="71"/>
        <end position="160"/>
    </location>
</feature>
<dbReference type="InterPro" id="IPR000182">
    <property type="entry name" value="GNAT_dom"/>
</dbReference>
<dbReference type="SUPFAM" id="SSF55729">
    <property type="entry name" value="Acyl-CoA N-acyltransferases (Nat)"/>
    <property type="match status" value="1"/>
</dbReference>
<sequence length="193" mass="22784">MVSEMSDEDERPSEAFESENLSYRNYYPSEHDQTFNTIQEYASSVINFCASSSRPMDLTFTSRVAKHLQRNSDLFVMIEYYDECDPLGTLFLESSHRDMAHHRCAKLGIGMLKEFQHYEIEAIQWALNWAFNRAGLHRVEMNIPSWNMRLGKVCDEVGFQIEGKRRECFFKDGEWHDEVNMSMLKKDWVQLRA</sequence>
<evidence type="ECO:0000259" key="1">
    <source>
        <dbReference type="Pfam" id="PF13302"/>
    </source>
</evidence>
<dbReference type="GO" id="GO:0016747">
    <property type="term" value="F:acyltransferase activity, transferring groups other than amino-acyl groups"/>
    <property type="evidence" value="ECO:0007669"/>
    <property type="project" value="InterPro"/>
</dbReference>
<dbReference type="Pfam" id="PF13302">
    <property type="entry name" value="Acetyltransf_3"/>
    <property type="match status" value="1"/>
</dbReference>
<organism evidence="2 3">
    <name type="scientific">Penicillium roqueforti (strain FM164)</name>
    <dbReference type="NCBI Taxonomy" id="1365484"/>
    <lineage>
        <taxon>Eukaryota</taxon>
        <taxon>Fungi</taxon>
        <taxon>Dikarya</taxon>
        <taxon>Ascomycota</taxon>
        <taxon>Pezizomycotina</taxon>
        <taxon>Eurotiomycetes</taxon>
        <taxon>Eurotiomycetidae</taxon>
        <taxon>Eurotiales</taxon>
        <taxon>Aspergillaceae</taxon>
        <taxon>Penicillium</taxon>
    </lineage>
</organism>
<gene>
    <name evidence="2" type="ORF">PROQFM164_S02g000956</name>
</gene>
<dbReference type="OMA" id="LHRVEMN"/>
<evidence type="ECO:0000313" key="2">
    <source>
        <dbReference type="EMBL" id="CDM30806.1"/>
    </source>
</evidence>
<evidence type="ECO:0000313" key="3">
    <source>
        <dbReference type="Proteomes" id="UP000030686"/>
    </source>
</evidence>
<dbReference type="PANTHER" id="PTHR43415">
    <property type="entry name" value="SPERMIDINE N(1)-ACETYLTRANSFERASE"/>
    <property type="match status" value="1"/>
</dbReference>
<dbReference type="AlphaFoldDB" id="W6Q4E8"/>